<dbReference type="EMBL" id="VRMN01000001">
    <property type="protein sequence ID" value="KAA8497501.1"/>
    <property type="molecule type" value="Genomic_DNA"/>
</dbReference>
<comment type="caution">
    <text evidence="2">The sequence shown here is derived from an EMBL/GenBank/DDBJ whole genome shotgun (WGS) entry which is preliminary data.</text>
</comment>
<gene>
    <name evidence="2" type="ORF">FVE85_5086</name>
</gene>
<name>A0A5J4Z0V2_PORPP</name>
<evidence type="ECO:0000313" key="3">
    <source>
        <dbReference type="Proteomes" id="UP000324585"/>
    </source>
</evidence>
<proteinExistence type="predicted"/>
<accession>A0A5J4Z0V2</accession>
<evidence type="ECO:0000256" key="1">
    <source>
        <dbReference type="SAM" id="Phobius"/>
    </source>
</evidence>
<evidence type="ECO:0000313" key="2">
    <source>
        <dbReference type="EMBL" id="KAA8497501.1"/>
    </source>
</evidence>
<sequence>MAEYFTEANNGYSQGLWGCMANPVDCVFSWCLTPCAFGEWYGRRRESDEFTKNAIIGTVLGWIPIVNFFFLCQERKSAQGERGADLQSDVELGLLSFFCSCCVISQERSLYNSDGKEPKLVTF</sequence>
<reference evidence="3" key="1">
    <citation type="journal article" date="2019" name="Nat. Commun.">
        <title>Expansion of phycobilisome linker gene families in mesophilic red algae.</title>
        <authorList>
            <person name="Lee J."/>
            <person name="Kim D."/>
            <person name="Bhattacharya D."/>
            <person name="Yoon H.S."/>
        </authorList>
    </citation>
    <scope>NUCLEOTIDE SEQUENCE [LARGE SCALE GENOMIC DNA]</scope>
    <source>
        <strain evidence="3">CCMP 1328</strain>
    </source>
</reference>
<dbReference type="Proteomes" id="UP000324585">
    <property type="component" value="Unassembled WGS sequence"/>
</dbReference>
<keyword evidence="1" id="KW-1133">Transmembrane helix</keyword>
<protein>
    <submittedName>
        <fullName evidence="2">Uncharacterized protein</fullName>
    </submittedName>
</protein>
<organism evidence="2 3">
    <name type="scientific">Porphyridium purpureum</name>
    <name type="common">Red alga</name>
    <name type="synonym">Porphyridium cruentum</name>
    <dbReference type="NCBI Taxonomy" id="35688"/>
    <lineage>
        <taxon>Eukaryota</taxon>
        <taxon>Rhodophyta</taxon>
        <taxon>Bangiophyceae</taxon>
        <taxon>Porphyridiales</taxon>
        <taxon>Porphyridiaceae</taxon>
        <taxon>Porphyridium</taxon>
    </lineage>
</organism>
<dbReference type="OMA" id="GWIPIVN"/>
<feature type="transmembrane region" description="Helical" evidence="1">
    <location>
        <begin position="54"/>
        <end position="72"/>
    </location>
</feature>
<keyword evidence="1" id="KW-0472">Membrane</keyword>
<dbReference type="AlphaFoldDB" id="A0A5J4Z0V2"/>
<keyword evidence="3" id="KW-1185">Reference proteome</keyword>
<keyword evidence="1" id="KW-0812">Transmembrane</keyword>